<gene>
    <name evidence="3" type="ORF">M427DRAFT_434934</name>
</gene>
<dbReference type="AlphaFoldDB" id="A0A139A3W6"/>
<dbReference type="Proteomes" id="UP000070544">
    <property type="component" value="Unassembled WGS sequence"/>
</dbReference>
<evidence type="ECO:0000313" key="4">
    <source>
        <dbReference type="Proteomes" id="UP000070544"/>
    </source>
</evidence>
<reference evidence="3 4" key="1">
    <citation type="journal article" date="2015" name="Genome Biol. Evol.">
        <title>Phylogenomic analyses indicate that early fungi evolved digesting cell walls of algal ancestors of land plants.</title>
        <authorList>
            <person name="Chang Y."/>
            <person name="Wang S."/>
            <person name="Sekimoto S."/>
            <person name="Aerts A.L."/>
            <person name="Choi C."/>
            <person name="Clum A."/>
            <person name="LaButti K.M."/>
            <person name="Lindquist E.A."/>
            <person name="Yee Ngan C."/>
            <person name="Ohm R.A."/>
            <person name="Salamov A.A."/>
            <person name="Grigoriev I.V."/>
            <person name="Spatafora J.W."/>
            <person name="Berbee M.L."/>
        </authorList>
    </citation>
    <scope>NUCLEOTIDE SEQUENCE [LARGE SCALE GENOMIC DNA]</scope>
    <source>
        <strain evidence="3 4">JEL478</strain>
    </source>
</reference>
<dbReference type="SMART" id="SM00233">
    <property type="entry name" value="PH"/>
    <property type="match status" value="1"/>
</dbReference>
<feature type="region of interest" description="Disordered" evidence="1">
    <location>
        <begin position="84"/>
        <end position="121"/>
    </location>
</feature>
<feature type="domain" description="PH" evidence="2">
    <location>
        <begin position="118"/>
        <end position="234"/>
    </location>
</feature>
<feature type="compositionally biased region" description="Basic and acidic residues" evidence="1">
    <location>
        <begin position="88"/>
        <end position="97"/>
    </location>
</feature>
<proteinExistence type="predicted"/>
<feature type="compositionally biased region" description="Low complexity" evidence="1">
    <location>
        <begin position="53"/>
        <end position="72"/>
    </location>
</feature>
<name>A0A139A3W6_GONPJ</name>
<organism evidence="3 4">
    <name type="scientific">Gonapodya prolifera (strain JEL478)</name>
    <name type="common">Monoblepharis prolifera</name>
    <dbReference type="NCBI Taxonomy" id="1344416"/>
    <lineage>
        <taxon>Eukaryota</taxon>
        <taxon>Fungi</taxon>
        <taxon>Fungi incertae sedis</taxon>
        <taxon>Chytridiomycota</taxon>
        <taxon>Chytridiomycota incertae sedis</taxon>
        <taxon>Monoblepharidomycetes</taxon>
        <taxon>Monoblepharidales</taxon>
        <taxon>Gonapodyaceae</taxon>
        <taxon>Gonapodya</taxon>
    </lineage>
</organism>
<sequence length="299" mass="32899">MRTSKDGKHSQGWGMSSAQAHRDLGTKTVSKTLASVSTFVKKLVHPHQRSISDETSSSSENDARSFTSTNSSTAASTTASFTTVVRATLKDPPEARPLRRKPTLSERLPSLPRKVHGPADREGFMEMKPLNAGSRYSPSSVFGWRKVWVELREDWLYLYRDTFPDRALFNALCLTTGYQVVPEDDARSGHSIPSSSSRPYSFCLVHVAAESVVFSAPSQLEMVTWVKHMVLATQGAQRPGPMPIIPLKALWNSSAAAHMQSSKGRERPTHSEATTVVLPPTQLRVEVADLISDLGVRIV</sequence>
<accession>A0A139A3W6</accession>
<evidence type="ECO:0000259" key="2">
    <source>
        <dbReference type="PROSITE" id="PS50003"/>
    </source>
</evidence>
<feature type="region of interest" description="Disordered" evidence="1">
    <location>
        <begin position="1"/>
        <end position="26"/>
    </location>
</feature>
<protein>
    <recommendedName>
        <fullName evidence="2">PH domain-containing protein</fullName>
    </recommendedName>
</protein>
<feature type="region of interest" description="Disordered" evidence="1">
    <location>
        <begin position="44"/>
        <end position="72"/>
    </location>
</feature>
<dbReference type="EMBL" id="KQ965800">
    <property type="protein sequence ID" value="KXS11516.1"/>
    <property type="molecule type" value="Genomic_DNA"/>
</dbReference>
<dbReference type="CDD" id="cd00821">
    <property type="entry name" value="PH"/>
    <property type="match status" value="1"/>
</dbReference>
<dbReference type="Gene3D" id="2.30.29.30">
    <property type="entry name" value="Pleckstrin-homology domain (PH domain)/Phosphotyrosine-binding domain (PTB)"/>
    <property type="match status" value="1"/>
</dbReference>
<evidence type="ECO:0000313" key="3">
    <source>
        <dbReference type="EMBL" id="KXS11516.1"/>
    </source>
</evidence>
<dbReference type="PROSITE" id="PS50003">
    <property type="entry name" value="PH_DOMAIN"/>
    <property type="match status" value="1"/>
</dbReference>
<dbReference type="Pfam" id="PF00169">
    <property type="entry name" value="PH"/>
    <property type="match status" value="1"/>
</dbReference>
<evidence type="ECO:0000256" key="1">
    <source>
        <dbReference type="SAM" id="MobiDB-lite"/>
    </source>
</evidence>
<dbReference type="SUPFAM" id="SSF50729">
    <property type="entry name" value="PH domain-like"/>
    <property type="match status" value="1"/>
</dbReference>
<dbReference type="InterPro" id="IPR011993">
    <property type="entry name" value="PH-like_dom_sf"/>
</dbReference>
<dbReference type="InterPro" id="IPR001849">
    <property type="entry name" value="PH_domain"/>
</dbReference>
<keyword evidence="4" id="KW-1185">Reference proteome</keyword>